<keyword evidence="4 6" id="KW-0472">Membrane</keyword>
<keyword evidence="2 6" id="KW-0812">Transmembrane</keyword>
<name>A0A1Q9CZ88_SYMMI</name>
<dbReference type="AlphaFoldDB" id="A0A1Q9CZ88"/>
<dbReference type="Proteomes" id="UP000186817">
    <property type="component" value="Unassembled WGS sequence"/>
</dbReference>
<proteinExistence type="predicted"/>
<gene>
    <name evidence="8" type="primary">tal</name>
    <name evidence="8" type="ORF">AK812_SmicGene30475</name>
</gene>
<evidence type="ECO:0000256" key="6">
    <source>
        <dbReference type="SAM" id="Phobius"/>
    </source>
</evidence>
<sequence>MSDGDRMLEPEGSAARCEDEELCGGQMSEVQFRLLFNEDACATEKTAEGLRAFISDTNKLEAALRQKIQALACGPNRFTHGWSLRGAPQWGEVDSAAMARLQARGVQIPGILCAMLMACRGVAASTATCPTASHFCDGDPSHLMQVTSLRSNAAIGLFRAARAPLKNASGEPAPTDIEQHLAEQIESKKSEKDKTSTRKQWPGTSVNDTKLNATGEETAPFVHAEYQGAKGKSVEVKVEIATASEIVSIYLLLFVPLLMGWVYYWYGLTTGLGQDALYQLLIQLSVGATSIGNVIANQSLCILTREPMALTFLQAAGLCLAGLLVSAMSACHKRQNVTRHALAGLCKWTPAAVAFCAYQLADHFLSNNSSISERTIVGNLGPVVGLAAELTMPSMFVVGASKAKEASLSSKMALFSTVFGATIFVLQDPDFNWVGIETSSIWTLSHVLYRLLQRALLGRLDGVPVAWMMAWDGFLLCIPAVFMSGGSAASIWNGWQIWITNSQIWILLLLSTLSFASGHFVTICCLKSSSATLTMVIGNIATTLCLVQGILFFGDRDFQQPLTVVGMLINLFGGLWYAKQDAATCDSKGGNVPEIEDEKVANS</sequence>
<comment type="caution">
    <text evidence="8">The sequence shown here is derived from an EMBL/GenBank/DDBJ whole genome shotgun (WGS) entry which is preliminary data.</text>
</comment>
<dbReference type="Gene3D" id="3.20.20.70">
    <property type="entry name" value="Aldolase class I"/>
    <property type="match status" value="1"/>
</dbReference>
<dbReference type="EMBL" id="LSRX01000824">
    <property type="protein sequence ID" value="OLP88214.1"/>
    <property type="molecule type" value="Genomic_DNA"/>
</dbReference>
<evidence type="ECO:0000313" key="9">
    <source>
        <dbReference type="Proteomes" id="UP000186817"/>
    </source>
</evidence>
<accession>A0A1Q9CZ88</accession>
<feature type="transmembrane region" description="Helical" evidence="6">
    <location>
        <begin position="533"/>
        <end position="554"/>
    </location>
</feature>
<evidence type="ECO:0000256" key="2">
    <source>
        <dbReference type="ARBA" id="ARBA00022692"/>
    </source>
</evidence>
<evidence type="ECO:0000259" key="7">
    <source>
        <dbReference type="Pfam" id="PF03151"/>
    </source>
</evidence>
<feature type="transmembrane region" description="Helical" evidence="6">
    <location>
        <begin position="308"/>
        <end position="329"/>
    </location>
</feature>
<feature type="transmembrane region" description="Helical" evidence="6">
    <location>
        <begin position="473"/>
        <end position="492"/>
    </location>
</feature>
<feature type="transmembrane region" description="Helical" evidence="6">
    <location>
        <begin position="560"/>
        <end position="578"/>
    </location>
</feature>
<feature type="region of interest" description="Disordered" evidence="5">
    <location>
        <begin position="185"/>
        <end position="210"/>
    </location>
</feature>
<protein>
    <submittedName>
        <fullName evidence="8">Transaldolase</fullName>
    </submittedName>
</protein>
<feature type="domain" description="Sugar phosphate transporter" evidence="7">
    <location>
        <begin position="290"/>
        <end position="577"/>
    </location>
</feature>
<dbReference type="PANTHER" id="PTHR11132">
    <property type="entry name" value="SOLUTE CARRIER FAMILY 35"/>
    <property type="match status" value="1"/>
</dbReference>
<reference evidence="8 9" key="1">
    <citation type="submission" date="2016-02" db="EMBL/GenBank/DDBJ databases">
        <title>Genome analysis of coral dinoflagellate symbionts highlights evolutionary adaptations to a symbiotic lifestyle.</title>
        <authorList>
            <person name="Aranda M."/>
            <person name="Li Y."/>
            <person name="Liew Y.J."/>
            <person name="Baumgarten S."/>
            <person name="Simakov O."/>
            <person name="Wilson M."/>
            <person name="Piel J."/>
            <person name="Ashoor H."/>
            <person name="Bougouffa S."/>
            <person name="Bajic V.B."/>
            <person name="Ryu T."/>
            <person name="Ravasi T."/>
            <person name="Bayer T."/>
            <person name="Micklem G."/>
            <person name="Kim H."/>
            <person name="Bhak J."/>
            <person name="Lajeunesse T.C."/>
            <person name="Voolstra C.R."/>
        </authorList>
    </citation>
    <scope>NUCLEOTIDE SEQUENCE [LARGE SCALE GENOMIC DNA]</scope>
    <source>
        <strain evidence="8 9">CCMP2467</strain>
    </source>
</reference>
<dbReference type="OrthoDB" id="418558at2759"/>
<feature type="compositionally biased region" description="Basic and acidic residues" evidence="5">
    <location>
        <begin position="185"/>
        <end position="196"/>
    </location>
</feature>
<feature type="transmembrane region" description="Helical" evidence="6">
    <location>
        <begin position="247"/>
        <end position="266"/>
    </location>
</feature>
<evidence type="ECO:0000256" key="1">
    <source>
        <dbReference type="ARBA" id="ARBA00004141"/>
    </source>
</evidence>
<dbReference type="Pfam" id="PF03151">
    <property type="entry name" value="TPT"/>
    <property type="match status" value="1"/>
</dbReference>
<evidence type="ECO:0000313" key="8">
    <source>
        <dbReference type="EMBL" id="OLP88214.1"/>
    </source>
</evidence>
<feature type="transmembrane region" description="Helical" evidence="6">
    <location>
        <begin position="380"/>
        <end position="400"/>
    </location>
</feature>
<dbReference type="InterPro" id="IPR004853">
    <property type="entry name" value="Sugar_P_trans_dom"/>
</dbReference>
<dbReference type="InterPro" id="IPR050186">
    <property type="entry name" value="TPT_transporter"/>
</dbReference>
<organism evidence="8 9">
    <name type="scientific">Symbiodinium microadriaticum</name>
    <name type="common">Dinoflagellate</name>
    <name type="synonym">Zooxanthella microadriatica</name>
    <dbReference type="NCBI Taxonomy" id="2951"/>
    <lineage>
        <taxon>Eukaryota</taxon>
        <taxon>Sar</taxon>
        <taxon>Alveolata</taxon>
        <taxon>Dinophyceae</taxon>
        <taxon>Suessiales</taxon>
        <taxon>Symbiodiniaceae</taxon>
        <taxon>Symbiodinium</taxon>
    </lineage>
</organism>
<feature type="transmembrane region" description="Helical" evidence="6">
    <location>
        <begin position="412"/>
        <end position="427"/>
    </location>
</feature>
<dbReference type="GO" id="GO:0016020">
    <property type="term" value="C:membrane"/>
    <property type="evidence" value="ECO:0007669"/>
    <property type="project" value="UniProtKB-SubCell"/>
</dbReference>
<evidence type="ECO:0000256" key="3">
    <source>
        <dbReference type="ARBA" id="ARBA00022989"/>
    </source>
</evidence>
<feature type="transmembrane region" description="Helical" evidence="6">
    <location>
        <begin position="504"/>
        <end position="526"/>
    </location>
</feature>
<feature type="transmembrane region" description="Helical" evidence="6">
    <location>
        <begin position="341"/>
        <end position="360"/>
    </location>
</feature>
<evidence type="ECO:0000256" key="4">
    <source>
        <dbReference type="ARBA" id="ARBA00023136"/>
    </source>
</evidence>
<keyword evidence="9" id="KW-1185">Reference proteome</keyword>
<evidence type="ECO:0000256" key="5">
    <source>
        <dbReference type="SAM" id="MobiDB-lite"/>
    </source>
</evidence>
<keyword evidence="3 6" id="KW-1133">Transmembrane helix</keyword>
<comment type="subcellular location">
    <subcellularLocation>
        <location evidence="1">Membrane</location>
        <topology evidence="1">Multi-pass membrane protein</topology>
    </subcellularLocation>
</comment>
<dbReference type="InterPro" id="IPR013785">
    <property type="entry name" value="Aldolase_TIM"/>
</dbReference>